<dbReference type="AlphaFoldDB" id="A0A930MZV4"/>
<evidence type="ECO:0000313" key="1">
    <source>
        <dbReference type="EMBL" id="MBF1384685.1"/>
    </source>
</evidence>
<gene>
    <name evidence="1" type="ORF">HXN26_07545</name>
</gene>
<reference evidence="1" key="1">
    <citation type="submission" date="2020-04" db="EMBL/GenBank/DDBJ databases">
        <title>Deep metagenomics examines the oral microbiome during advanced dental caries in children, revealing novel taxa and co-occurrences with host molecules.</title>
        <authorList>
            <person name="Baker J.L."/>
            <person name="Morton J.T."/>
            <person name="Dinis M."/>
            <person name="Alvarez R."/>
            <person name="Tran N.C."/>
            <person name="Knight R."/>
            <person name="Edlund A."/>
        </authorList>
    </citation>
    <scope>NUCLEOTIDE SEQUENCE</scope>
    <source>
        <strain evidence="1">JCVI_44_bin.5</strain>
    </source>
</reference>
<evidence type="ECO:0008006" key="3">
    <source>
        <dbReference type="Google" id="ProtNLM"/>
    </source>
</evidence>
<evidence type="ECO:0000313" key="2">
    <source>
        <dbReference type="Proteomes" id="UP000771736"/>
    </source>
</evidence>
<comment type="caution">
    <text evidence="1">The sequence shown here is derived from an EMBL/GenBank/DDBJ whole genome shotgun (WGS) entry which is preliminary data.</text>
</comment>
<accession>A0A930MZV4</accession>
<proteinExistence type="predicted"/>
<dbReference type="Proteomes" id="UP000771736">
    <property type="component" value="Unassembled WGS sequence"/>
</dbReference>
<protein>
    <recommendedName>
        <fullName evidence="3">Lipoprotein</fullName>
    </recommendedName>
</protein>
<dbReference type="EMBL" id="JABZSJ010000039">
    <property type="protein sequence ID" value="MBF1384685.1"/>
    <property type="molecule type" value="Genomic_DNA"/>
</dbReference>
<dbReference type="RefSeq" id="WP_273160262.1">
    <property type="nucleotide sequence ID" value="NZ_JABZSJ010000039.1"/>
</dbReference>
<organism evidence="1 2">
    <name type="scientific">Prevotella aurantiaca</name>
    <dbReference type="NCBI Taxonomy" id="596085"/>
    <lineage>
        <taxon>Bacteria</taxon>
        <taxon>Pseudomonadati</taxon>
        <taxon>Bacteroidota</taxon>
        <taxon>Bacteroidia</taxon>
        <taxon>Bacteroidales</taxon>
        <taxon>Prevotellaceae</taxon>
        <taxon>Prevotella</taxon>
    </lineage>
</organism>
<name>A0A930MZV4_9BACT</name>
<dbReference type="PROSITE" id="PS51257">
    <property type="entry name" value="PROKAR_LIPOPROTEIN"/>
    <property type="match status" value="1"/>
</dbReference>
<sequence length="157" mass="17567">MKIFKYLVVFASVVSSLISCDNKGEFDSYPPAVNKKEFQISNSQTGKDTLFVKDNKDFKLHHIVLVNKSDNKEICEVNALYEKQTKFEINGTTYGEVEYSNGEASLIKIYNWGTLERISTTAHKKAYAITYTGKKPADIEVGLAVLGERGGTSVRLK</sequence>